<feature type="region of interest" description="Disordered" evidence="1">
    <location>
        <begin position="231"/>
        <end position="274"/>
    </location>
</feature>
<name>A0A543CFG4_9ACTN</name>
<feature type="region of interest" description="Disordered" evidence="1">
    <location>
        <begin position="428"/>
        <end position="466"/>
    </location>
</feature>
<gene>
    <name evidence="2" type="ORF">FB559_1349</name>
</gene>
<feature type="compositionally biased region" description="Low complexity" evidence="1">
    <location>
        <begin position="235"/>
        <end position="254"/>
    </location>
</feature>
<comment type="caution">
    <text evidence="2">The sequence shown here is derived from an EMBL/GenBank/DDBJ whole genome shotgun (WGS) entry which is preliminary data.</text>
</comment>
<organism evidence="2 3">
    <name type="scientific">Actinoallomurus bryophytorum</name>
    <dbReference type="NCBI Taxonomy" id="1490222"/>
    <lineage>
        <taxon>Bacteria</taxon>
        <taxon>Bacillati</taxon>
        <taxon>Actinomycetota</taxon>
        <taxon>Actinomycetes</taxon>
        <taxon>Streptosporangiales</taxon>
        <taxon>Thermomonosporaceae</taxon>
        <taxon>Actinoallomurus</taxon>
    </lineage>
</organism>
<feature type="region of interest" description="Disordered" evidence="1">
    <location>
        <begin position="167"/>
        <end position="202"/>
    </location>
</feature>
<dbReference type="EMBL" id="VFOZ01000001">
    <property type="protein sequence ID" value="TQL95839.1"/>
    <property type="molecule type" value="Genomic_DNA"/>
</dbReference>
<dbReference type="Proteomes" id="UP000316096">
    <property type="component" value="Unassembled WGS sequence"/>
</dbReference>
<evidence type="ECO:0000313" key="2">
    <source>
        <dbReference type="EMBL" id="TQL95839.1"/>
    </source>
</evidence>
<accession>A0A543CFG4</accession>
<evidence type="ECO:0000256" key="1">
    <source>
        <dbReference type="SAM" id="MobiDB-lite"/>
    </source>
</evidence>
<feature type="compositionally biased region" description="Basic residues" evidence="1">
    <location>
        <begin position="447"/>
        <end position="456"/>
    </location>
</feature>
<protein>
    <submittedName>
        <fullName evidence="2">Uncharacterized protein</fullName>
    </submittedName>
</protein>
<feature type="region of interest" description="Disordered" evidence="1">
    <location>
        <begin position="24"/>
        <end position="62"/>
    </location>
</feature>
<evidence type="ECO:0000313" key="3">
    <source>
        <dbReference type="Proteomes" id="UP000316096"/>
    </source>
</evidence>
<reference evidence="2 3" key="1">
    <citation type="submission" date="2019-06" db="EMBL/GenBank/DDBJ databases">
        <title>Sequencing the genomes of 1000 actinobacteria strains.</title>
        <authorList>
            <person name="Klenk H.-P."/>
        </authorList>
    </citation>
    <scope>NUCLEOTIDE SEQUENCE [LARGE SCALE GENOMIC DNA]</scope>
    <source>
        <strain evidence="2 3">DSM 102200</strain>
    </source>
</reference>
<keyword evidence="3" id="KW-1185">Reference proteome</keyword>
<dbReference type="AlphaFoldDB" id="A0A543CFG4"/>
<sequence>MTGVECSFDPFGLDRPDTCRSVARQPPRAAGTGNCGGGAPLPAIGATRSRRPPGGNTQESLSRSGWIVFSRGVASGSGAVSPGAVRRSGALHGSRRRRVGILGAGHARRRRARVFAPGRSIRPPTDLHPLCRGCRCPAGHLPPRSASFADQRLPGTSHCPGSGCRVRPLSRTGHSRGPATAGSGHCPGPATARGRPLPGAGHCPGPVTARESCLTVRGSCPSATSTGWSRPPVCAGSATSTARGPAGTRRAAPGECRPMDRPWPVERGSPRALAQPAQRLPRRWLPWTGGCRGSVAAVDWWLSGIGGCRGLVAVGDRWLPWTGGCRGSVAAVDWWLSGIGGCRGLVAVGDRWLPWTGGCRGSVAAVDWWLSGIGGCRGLVAVRDGRLPWTGHRPGPARRARPELRDALDAPNVRWCWWPRPRTVAHAPHSLCGRPRPSAVHSARYGRGPHRQRASRRPSAWSSERS</sequence>
<proteinExistence type="predicted"/>